<gene>
    <name evidence="1" type="ORF">LY28_02938</name>
</gene>
<name>A0A318XUQ0_9FIRM</name>
<dbReference type="Proteomes" id="UP000248132">
    <property type="component" value="Unassembled WGS sequence"/>
</dbReference>
<reference evidence="1 2" key="1">
    <citation type="submission" date="2018-06" db="EMBL/GenBank/DDBJ databases">
        <title>Genomic Encyclopedia of Type Strains, Phase I: the one thousand microbial genomes (KMG-I) project.</title>
        <authorList>
            <person name="Kyrpides N."/>
        </authorList>
    </citation>
    <scope>NUCLEOTIDE SEQUENCE [LARGE SCALE GENOMIC DNA]</scope>
    <source>
        <strain evidence="1 2">DSM 19573</strain>
    </source>
</reference>
<dbReference type="EMBL" id="QKMR01000019">
    <property type="protein sequence ID" value="PYG86597.1"/>
    <property type="molecule type" value="Genomic_DNA"/>
</dbReference>
<keyword evidence="2" id="KW-1185">Reference proteome</keyword>
<dbReference type="AlphaFoldDB" id="A0A318XUQ0"/>
<evidence type="ECO:0000313" key="2">
    <source>
        <dbReference type="Proteomes" id="UP000248132"/>
    </source>
</evidence>
<sequence>MWNTINWLFSTRSKSDSSYKFIFFKAILDNLDELGDTYVLKFDRLFERFTEIGWNLVLKYGIRQKAEAKGKSETYLEQILHASCEPDSFAAFKNLGEHERKRICKMVKSKCKTYVVGALYGDTNQLMYSFSKKEEWIELNPQLVDFFCKNKAIIENLNYYKWARFYESINDKALATQLIDIINDDVIRKNESVYRGVLAYEFERIESKNEHKHPINTTQLLFFAEEHALYSSEDINANISNVDVETELYEDFDTMRAYLAEPLQLISKLKRERGIV</sequence>
<protein>
    <submittedName>
        <fullName evidence="1">Uncharacterized protein</fullName>
    </submittedName>
</protein>
<proteinExistence type="predicted"/>
<accession>A0A318XUQ0</accession>
<comment type="caution">
    <text evidence="1">The sequence shown here is derived from an EMBL/GenBank/DDBJ whole genome shotgun (WGS) entry which is preliminary data.</text>
</comment>
<organism evidence="1 2">
    <name type="scientific">Ruminiclostridium sufflavum DSM 19573</name>
    <dbReference type="NCBI Taxonomy" id="1121337"/>
    <lineage>
        <taxon>Bacteria</taxon>
        <taxon>Bacillati</taxon>
        <taxon>Bacillota</taxon>
        <taxon>Clostridia</taxon>
        <taxon>Eubacteriales</taxon>
        <taxon>Oscillospiraceae</taxon>
        <taxon>Ruminiclostridium</taxon>
    </lineage>
</organism>
<evidence type="ECO:0000313" key="1">
    <source>
        <dbReference type="EMBL" id="PYG86597.1"/>
    </source>
</evidence>